<keyword evidence="1" id="KW-0732">Signal</keyword>
<protein>
    <submittedName>
        <fullName evidence="2">PEP-CTERM sorting domain-containing protein</fullName>
    </submittedName>
</protein>
<reference evidence="2 3" key="1">
    <citation type="submission" date="2020-02" db="EMBL/GenBank/DDBJ databases">
        <authorList>
            <person name="Kim M.K."/>
        </authorList>
    </citation>
    <scope>NUCLEOTIDE SEQUENCE [LARGE SCALE GENOMIC DNA]</scope>
    <source>
        <strain evidence="2 3">17J57-3</strain>
    </source>
</reference>
<gene>
    <name evidence="2" type="ORF">G3574_26155</name>
</gene>
<organism evidence="2 3">
    <name type="scientific">Noviherbaspirillum galbum</name>
    <dbReference type="NCBI Taxonomy" id="2709383"/>
    <lineage>
        <taxon>Bacteria</taxon>
        <taxon>Pseudomonadati</taxon>
        <taxon>Pseudomonadota</taxon>
        <taxon>Betaproteobacteria</taxon>
        <taxon>Burkholderiales</taxon>
        <taxon>Oxalobacteraceae</taxon>
        <taxon>Noviherbaspirillum</taxon>
    </lineage>
</organism>
<sequence>MKTRLARYFAPLFFLAAGFSNAASAATVSFDFNSITLSGNYSSGLGAVGSTNAIASYMNGVLAAGGYAGATVNVTGALATKTYDGEGHVSGATLGTSDNNVSHAAPNDTFIINNSFGIGASAADQFTLTFNNFLVQSVSFDWEIFPNASCAAGSGCANSKNVNNANWPDMSLLAGAGMTQIWYQDASIPANRYIDPQGIGMSGSLTIPNGGTNMLTFRDWPATIGVDNLIINGCLAMNGRCNNVPEPSPILLIGLVAFAYGTRRLVKRR</sequence>
<evidence type="ECO:0000256" key="1">
    <source>
        <dbReference type="SAM" id="SignalP"/>
    </source>
</evidence>
<evidence type="ECO:0000313" key="2">
    <source>
        <dbReference type="EMBL" id="NEX64578.1"/>
    </source>
</evidence>
<keyword evidence="3" id="KW-1185">Reference proteome</keyword>
<dbReference type="RefSeq" id="WP_163968514.1">
    <property type="nucleotide sequence ID" value="NZ_JAAIVB010000082.1"/>
</dbReference>
<accession>A0A6B3SVM2</accession>
<dbReference type="Proteomes" id="UP000482155">
    <property type="component" value="Unassembled WGS sequence"/>
</dbReference>
<evidence type="ECO:0000313" key="3">
    <source>
        <dbReference type="Proteomes" id="UP000482155"/>
    </source>
</evidence>
<dbReference type="AlphaFoldDB" id="A0A6B3SVM2"/>
<feature type="signal peptide" evidence="1">
    <location>
        <begin position="1"/>
        <end position="25"/>
    </location>
</feature>
<feature type="chain" id="PRO_5025589587" evidence="1">
    <location>
        <begin position="26"/>
        <end position="269"/>
    </location>
</feature>
<comment type="caution">
    <text evidence="2">The sequence shown here is derived from an EMBL/GenBank/DDBJ whole genome shotgun (WGS) entry which is preliminary data.</text>
</comment>
<dbReference type="EMBL" id="JAAIVB010000082">
    <property type="protein sequence ID" value="NEX64578.1"/>
    <property type="molecule type" value="Genomic_DNA"/>
</dbReference>
<name>A0A6B3SVM2_9BURK</name>
<dbReference type="InterPro" id="IPR013424">
    <property type="entry name" value="Ice-binding_C"/>
</dbReference>
<dbReference type="NCBIfam" id="TIGR02595">
    <property type="entry name" value="PEP_CTERM"/>
    <property type="match status" value="1"/>
</dbReference>
<proteinExistence type="predicted"/>